<keyword evidence="7" id="KW-0813">Transport</keyword>
<dbReference type="Proteomes" id="UP000955338">
    <property type="component" value="Chromosome"/>
</dbReference>
<comment type="subunit">
    <text evidence="7">Homoheptamer.</text>
</comment>
<evidence type="ECO:0000313" key="11">
    <source>
        <dbReference type="Proteomes" id="UP000955338"/>
    </source>
</evidence>
<dbReference type="SUPFAM" id="SSF82689">
    <property type="entry name" value="Mechanosensitive channel protein MscS (YggB), C-terminal domain"/>
    <property type="match status" value="1"/>
</dbReference>
<evidence type="ECO:0000259" key="8">
    <source>
        <dbReference type="Pfam" id="PF00924"/>
    </source>
</evidence>
<feature type="domain" description="Mechanosensitive ion channel MscS" evidence="8">
    <location>
        <begin position="112"/>
        <end position="177"/>
    </location>
</feature>
<evidence type="ECO:0000256" key="6">
    <source>
        <dbReference type="ARBA" id="ARBA00023136"/>
    </source>
</evidence>
<name>A0A8E3MGU0_9PAST</name>
<dbReference type="InterPro" id="IPR049278">
    <property type="entry name" value="MS_channel_C"/>
</dbReference>
<dbReference type="SUPFAM" id="SSF82861">
    <property type="entry name" value="Mechanosensitive channel protein MscS (YggB), transmembrane region"/>
    <property type="match status" value="1"/>
</dbReference>
<comment type="subcellular location">
    <subcellularLocation>
        <location evidence="7">Cell inner membrane</location>
        <topology evidence="7">Multi-pass membrane protein</topology>
    </subcellularLocation>
    <subcellularLocation>
        <location evidence="1">Cell membrane</location>
        <topology evidence="1">Multi-pass membrane protein</topology>
    </subcellularLocation>
</comment>
<dbReference type="InterPro" id="IPR010920">
    <property type="entry name" value="LSM_dom_sf"/>
</dbReference>
<dbReference type="InterPro" id="IPR023408">
    <property type="entry name" value="MscS_beta-dom_sf"/>
</dbReference>
<feature type="transmembrane region" description="Helical" evidence="7">
    <location>
        <begin position="20"/>
        <end position="40"/>
    </location>
</feature>
<sequence length="330" mass="37251">MMFNSAYFIDLVEKWSDIIFIYLIKIVLAALVIAVTYYFGKKIRYLYEVKSKNYFAERHHLNKFITFCLSFSFMIVGYFIAIHILGLEGLLTQLLASAGVIGIVIGFATKETTANFFSGILINIQVPFKVGDWVTINGQYGQVKQIGSLLTIIMTVEGQNVYIPNQLIYTGNVVNYSSSGKRMAIVSTGVSYGDDLDKVKNVVMDCVPQIEGVITESEDELFLPRLFFTNIGSSTYNFELRIWINFESHNQYMKAINDGIVLLKKRFEEEDICIAYEVTTLDFGVKGGVNLYDKPISFSEVISQNKDTNVVSNNADIISKPSDIMMDKKV</sequence>
<dbReference type="InterPro" id="IPR011014">
    <property type="entry name" value="MscS_channel_TM-2"/>
</dbReference>
<dbReference type="EMBL" id="CP022011">
    <property type="protein sequence ID" value="QDJ15113.1"/>
    <property type="molecule type" value="Genomic_DNA"/>
</dbReference>
<keyword evidence="7" id="KW-0406">Ion transport</keyword>
<dbReference type="PANTHER" id="PTHR30221">
    <property type="entry name" value="SMALL-CONDUCTANCE MECHANOSENSITIVE CHANNEL"/>
    <property type="match status" value="1"/>
</dbReference>
<dbReference type="GO" id="GO:0005886">
    <property type="term" value="C:plasma membrane"/>
    <property type="evidence" value="ECO:0007669"/>
    <property type="project" value="UniProtKB-SubCell"/>
</dbReference>
<feature type="transmembrane region" description="Helical" evidence="7">
    <location>
        <begin position="61"/>
        <end position="84"/>
    </location>
</feature>
<dbReference type="InterPro" id="IPR006685">
    <property type="entry name" value="MscS_channel_2nd"/>
</dbReference>
<evidence type="ECO:0000256" key="1">
    <source>
        <dbReference type="ARBA" id="ARBA00004651"/>
    </source>
</evidence>
<feature type="domain" description="Mechanosensitive ion channel MscS C-terminal" evidence="9">
    <location>
        <begin position="186"/>
        <end position="272"/>
    </location>
</feature>
<comment type="similarity">
    <text evidence="2 7">Belongs to the MscS (TC 1.A.23) family.</text>
</comment>
<reference evidence="10" key="1">
    <citation type="submission" date="2017-06" db="EMBL/GenBank/DDBJ databases">
        <title>Genome sequencing of pathogenic and non-pathogenic strains within Bisgaard taxon 40.</title>
        <authorList>
            <person name="Ladner J.T."/>
            <person name="Lovett S.P."/>
            <person name="Koroleva G."/>
            <person name="Lorch J.M."/>
        </authorList>
    </citation>
    <scope>NUCLEOTIDE SEQUENCE</scope>
    <source>
        <strain evidence="10">27576-1-I1</strain>
    </source>
</reference>
<dbReference type="InterPro" id="IPR011066">
    <property type="entry name" value="MscS_channel_C_sf"/>
</dbReference>
<keyword evidence="3" id="KW-1003">Cell membrane</keyword>
<keyword evidence="5 7" id="KW-1133">Transmembrane helix</keyword>
<keyword evidence="6 7" id="KW-0472">Membrane</keyword>
<evidence type="ECO:0000313" key="10">
    <source>
        <dbReference type="EMBL" id="QDJ15113.1"/>
    </source>
</evidence>
<dbReference type="Pfam" id="PF00924">
    <property type="entry name" value="MS_channel_2nd"/>
    <property type="match status" value="1"/>
</dbReference>
<dbReference type="InterPro" id="IPR045275">
    <property type="entry name" value="MscS_archaea/bacteria_type"/>
</dbReference>
<keyword evidence="4 7" id="KW-0812">Transmembrane</keyword>
<keyword evidence="7" id="KW-0407">Ion channel</keyword>
<dbReference type="Gene3D" id="1.10.287.1260">
    <property type="match status" value="1"/>
</dbReference>
<evidence type="ECO:0000256" key="5">
    <source>
        <dbReference type="ARBA" id="ARBA00022989"/>
    </source>
</evidence>
<evidence type="ECO:0000259" key="9">
    <source>
        <dbReference type="Pfam" id="PF21082"/>
    </source>
</evidence>
<dbReference type="RefSeq" id="WP_261920367.1">
    <property type="nucleotide sequence ID" value="NZ_CP054053.1"/>
</dbReference>
<evidence type="ECO:0000256" key="7">
    <source>
        <dbReference type="RuleBase" id="RU369025"/>
    </source>
</evidence>
<feature type="transmembrane region" description="Helical" evidence="7">
    <location>
        <begin position="90"/>
        <end position="108"/>
    </location>
</feature>
<keyword evidence="7" id="KW-0997">Cell inner membrane</keyword>
<dbReference type="PANTHER" id="PTHR30221:SF1">
    <property type="entry name" value="SMALL-CONDUCTANCE MECHANOSENSITIVE CHANNEL"/>
    <property type="match status" value="1"/>
</dbReference>
<dbReference type="SUPFAM" id="SSF50182">
    <property type="entry name" value="Sm-like ribonucleoproteins"/>
    <property type="match status" value="1"/>
</dbReference>
<evidence type="ECO:0000256" key="4">
    <source>
        <dbReference type="ARBA" id="ARBA00022692"/>
    </source>
</evidence>
<evidence type="ECO:0000256" key="3">
    <source>
        <dbReference type="ARBA" id="ARBA00022475"/>
    </source>
</evidence>
<dbReference type="Gene3D" id="2.30.30.60">
    <property type="match status" value="1"/>
</dbReference>
<protein>
    <recommendedName>
        <fullName evidence="7">Small-conductance mechanosensitive channel</fullName>
    </recommendedName>
</protein>
<comment type="function">
    <text evidence="7">Mechanosensitive channel that participates in the regulation of osmotic pressure changes within the cell, opening in response to stretch forces in the membrane lipid bilayer, without the need for other proteins. Contributes to normal resistance to hypoosmotic shock. Forms an ion channel of 1.0 nanosiemens conductance with a slight preference for anions.</text>
</comment>
<dbReference type="Pfam" id="PF21082">
    <property type="entry name" value="MS_channel_3rd"/>
    <property type="match status" value="1"/>
</dbReference>
<dbReference type="Gene3D" id="3.30.70.100">
    <property type="match status" value="1"/>
</dbReference>
<dbReference type="GO" id="GO:0008381">
    <property type="term" value="F:mechanosensitive monoatomic ion channel activity"/>
    <property type="evidence" value="ECO:0007669"/>
    <property type="project" value="InterPro"/>
</dbReference>
<proteinExistence type="inferred from homology"/>
<keyword evidence="11" id="KW-1185">Reference proteome</keyword>
<dbReference type="AlphaFoldDB" id="A0A8E3MGU0"/>
<organism evidence="10 11">
    <name type="scientific">Mergibacter septicus</name>
    <dbReference type="NCBI Taxonomy" id="221402"/>
    <lineage>
        <taxon>Bacteria</taxon>
        <taxon>Pseudomonadati</taxon>
        <taxon>Pseudomonadota</taxon>
        <taxon>Gammaproteobacteria</taxon>
        <taxon>Pasteurellales</taxon>
        <taxon>Pasteurellaceae</taxon>
        <taxon>Mergibacter</taxon>
    </lineage>
</organism>
<accession>A0A8E3MGU0</accession>
<comment type="caution">
    <text evidence="7">Lacks conserved residue(s) required for the propagation of feature annotation.</text>
</comment>
<gene>
    <name evidence="10" type="ORF">CEP48_06555</name>
</gene>
<evidence type="ECO:0000256" key="2">
    <source>
        <dbReference type="ARBA" id="ARBA00008017"/>
    </source>
</evidence>